<dbReference type="Pfam" id="PF07907">
    <property type="entry name" value="YibE_F"/>
    <property type="match status" value="1"/>
</dbReference>
<evidence type="ECO:0000313" key="2">
    <source>
        <dbReference type="EMBL" id="SQB64294.1"/>
    </source>
</evidence>
<evidence type="ECO:0000256" key="1">
    <source>
        <dbReference type="SAM" id="Phobius"/>
    </source>
</evidence>
<feature type="transmembrane region" description="Helical" evidence="1">
    <location>
        <begin position="28"/>
        <end position="49"/>
    </location>
</feature>
<proteinExistence type="predicted"/>
<keyword evidence="1" id="KW-1133">Transmembrane helix</keyword>
<dbReference type="EMBL" id="UASJ01000001">
    <property type="protein sequence ID" value="SQB64294.1"/>
    <property type="molecule type" value="Genomic_DNA"/>
</dbReference>
<dbReference type="AlphaFoldDB" id="A0A2X2YJK8"/>
<feature type="transmembrane region" description="Helical" evidence="1">
    <location>
        <begin position="162"/>
        <end position="179"/>
    </location>
</feature>
<keyword evidence="1" id="KW-0472">Membrane</keyword>
<feature type="transmembrane region" description="Helical" evidence="1">
    <location>
        <begin position="212"/>
        <end position="233"/>
    </location>
</feature>
<organism evidence="2 3">
    <name type="scientific">Mobiluncus curtisii</name>
    <dbReference type="NCBI Taxonomy" id="2051"/>
    <lineage>
        <taxon>Bacteria</taxon>
        <taxon>Bacillati</taxon>
        <taxon>Actinomycetota</taxon>
        <taxon>Actinomycetes</taxon>
        <taxon>Actinomycetales</taxon>
        <taxon>Actinomycetaceae</taxon>
        <taxon>Mobiluncus</taxon>
    </lineage>
</organism>
<accession>A0A2X2YJK8</accession>
<dbReference type="PANTHER" id="PTHR41771:SF1">
    <property type="entry name" value="MEMBRANE PROTEIN"/>
    <property type="match status" value="1"/>
</dbReference>
<reference evidence="2 3" key="1">
    <citation type="submission" date="2018-06" db="EMBL/GenBank/DDBJ databases">
        <authorList>
            <consortium name="Pathogen Informatics"/>
            <person name="Doyle S."/>
        </authorList>
    </citation>
    <scope>NUCLEOTIDE SEQUENCE [LARGE SCALE GENOMIC DNA]</scope>
    <source>
        <strain evidence="2 3">NCTC11820</strain>
    </source>
</reference>
<dbReference type="PANTHER" id="PTHR41771">
    <property type="entry name" value="MEMBRANE PROTEIN-RELATED"/>
    <property type="match status" value="1"/>
</dbReference>
<evidence type="ECO:0000313" key="3">
    <source>
        <dbReference type="Proteomes" id="UP000250245"/>
    </source>
</evidence>
<protein>
    <submittedName>
        <fullName evidence="2">YibE/F-like protein</fullName>
    </submittedName>
</protein>
<gene>
    <name evidence="2" type="ORF">NCTC11820_00629</name>
</gene>
<dbReference type="InterPro" id="IPR012507">
    <property type="entry name" value="YibE_F"/>
</dbReference>
<sequence length="418" mass="44224">MLSVSHSHSISRISRTQEASTTSPASRLAMIISLGLITVLTLAGVVWLWPDWHHLQEVRQLNFSFATAPGVSYERANIVKLEPKCRDTDISSSGAQSHLDDCVRLTVRLTSGPDSNQVTTLEAVGPGAHSDLKPGDTIQVMRSPGEKPGADTYTFTGVPHDLPIILFAILFAVIVLAVARVKGALSLVGLAFATVVIVYFMLPSLASGRPGIWVGVVGSCAIMLIVIHIAHGISMRTASALLGTVCGLGLSALLGAIAVKSAHISGYIDETSFDLSAAIPHLNMSQLFVAATILAGLGVLNDVTITQASAVWELRLAAPTYTRREIYQSAMRIGRDHIASTIYTIVFAYTGAALSTVMLIVLFFERSLSDLFTTEALAAQALQILASGSALIASVPITTAISTLAVRKPTPPVTEICD</sequence>
<feature type="transmembrane region" description="Helical" evidence="1">
    <location>
        <begin position="186"/>
        <end position="206"/>
    </location>
</feature>
<name>A0A2X2YJK8_9ACTO</name>
<feature type="transmembrane region" description="Helical" evidence="1">
    <location>
        <begin position="279"/>
        <end position="300"/>
    </location>
</feature>
<dbReference type="Proteomes" id="UP000250245">
    <property type="component" value="Unassembled WGS sequence"/>
</dbReference>
<keyword evidence="1" id="KW-0812">Transmembrane</keyword>
<feature type="transmembrane region" description="Helical" evidence="1">
    <location>
        <begin position="341"/>
        <end position="364"/>
    </location>
</feature>
<feature type="transmembrane region" description="Helical" evidence="1">
    <location>
        <begin position="240"/>
        <end position="259"/>
    </location>
</feature>
<feature type="transmembrane region" description="Helical" evidence="1">
    <location>
        <begin position="384"/>
        <end position="406"/>
    </location>
</feature>